<evidence type="ECO:0000313" key="1">
    <source>
        <dbReference type="EMBL" id="KAF0705883.1"/>
    </source>
</evidence>
<dbReference type="EMBL" id="VUJU01013114">
    <property type="protein sequence ID" value="KAF0705883.1"/>
    <property type="molecule type" value="Genomic_DNA"/>
</dbReference>
<name>A0A6G0VS51_APHCR</name>
<proteinExistence type="predicted"/>
<comment type="caution">
    <text evidence="1">The sequence shown here is derived from an EMBL/GenBank/DDBJ whole genome shotgun (WGS) entry which is preliminary data.</text>
</comment>
<gene>
    <name evidence="1" type="ORF">FWK35_00035698</name>
</gene>
<dbReference type="Proteomes" id="UP000478052">
    <property type="component" value="Unassembled WGS sequence"/>
</dbReference>
<organism evidence="1 2">
    <name type="scientific">Aphis craccivora</name>
    <name type="common">Cowpea aphid</name>
    <dbReference type="NCBI Taxonomy" id="307492"/>
    <lineage>
        <taxon>Eukaryota</taxon>
        <taxon>Metazoa</taxon>
        <taxon>Ecdysozoa</taxon>
        <taxon>Arthropoda</taxon>
        <taxon>Hexapoda</taxon>
        <taxon>Insecta</taxon>
        <taxon>Pterygota</taxon>
        <taxon>Neoptera</taxon>
        <taxon>Paraneoptera</taxon>
        <taxon>Hemiptera</taxon>
        <taxon>Sternorrhyncha</taxon>
        <taxon>Aphidomorpha</taxon>
        <taxon>Aphidoidea</taxon>
        <taxon>Aphididae</taxon>
        <taxon>Aphidini</taxon>
        <taxon>Aphis</taxon>
        <taxon>Aphis</taxon>
    </lineage>
</organism>
<dbReference type="AlphaFoldDB" id="A0A6G0VS51"/>
<protein>
    <submittedName>
        <fullName evidence="1">Uncharacterized protein</fullName>
    </submittedName>
</protein>
<keyword evidence="2" id="KW-1185">Reference proteome</keyword>
<evidence type="ECO:0000313" key="2">
    <source>
        <dbReference type="Proteomes" id="UP000478052"/>
    </source>
</evidence>
<sequence length="116" mass="13304">MLFCAHTLNLIAASDISKISDNNYNKISKSTFSKLSIFWNLASRNTAASDHKPLSLTIINNLEKRFNFLFYLNDPKSKDFIIASISHPKFKLDWGLFDTKIYAIKYLLKNVVLCPL</sequence>
<accession>A0A6G0VS51</accession>
<reference evidence="1 2" key="1">
    <citation type="submission" date="2019-08" db="EMBL/GenBank/DDBJ databases">
        <title>Whole genome of Aphis craccivora.</title>
        <authorList>
            <person name="Voronova N.V."/>
            <person name="Shulinski R.S."/>
            <person name="Bandarenka Y.V."/>
            <person name="Zhorov D.G."/>
            <person name="Warner D."/>
        </authorList>
    </citation>
    <scope>NUCLEOTIDE SEQUENCE [LARGE SCALE GENOMIC DNA]</scope>
    <source>
        <strain evidence="1">180601</strain>
        <tissue evidence="1">Whole Body</tissue>
    </source>
</reference>